<reference evidence="1 2" key="1">
    <citation type="submission" date="2013-05" db="EMBL/GenBank/DDBJ databases">
        <title>Genome assembly of Chondromyces apiculatus DSM 436.</title>
        <authorList>
            <person name="Sharma G."/>
            <person name="Khatri I."/>
            <person name="Kaur C."/>
            <person name="Mayilraj S."/>
            <person name="Subramanian S."/>
        </authorList>
    </citation>
    <scope>NUCLEOTIDE SEQUENCE [LARGE SCALE GENOMIC DNA]</scope>
    <source>
        <strain evidence="1 2">DSM 436</strain>
    </source>
</reference>
<organism evidence="1 2">
    <name type="scientific">Chondromyces apiculatus DSM 436</name>
    <dbReference type="NCBI Taxonomy" id="1192034"/>
    <lineage>
        <taxon>Bacteria</taxon>
        <taxon>Pseudomonadati</taxon>
        <taxon>Myxococcota</taxon>
        <taxon>Polyangia</taxon>
        <taxon>Polyangiales</taxon>
        <taxon>Polyangiaceae</taxon>
        <taxon>Chondromyces</taxon>
    </lineage>
</organism>
<dbReference type="EMBL" id="ASRX01000011">
    <property type="protein sequence ID" value="EYF07290.1"/>
    <property type="molecule type" value="Genomic_DNA"/>
</dbReference>
<evidence type="ECO:0000313" key="1">
    <source>
        <dbReference type="EMBL" id="EYF07290.1"/>
    </source>
</evidence>
<dbReference type="RefSeq" id="WP_156040616.1">
    <property type="nucleotide sequence ID" value="NZ_ASRX01000011.1"/>
</dbReference>
<comment type="caution">
    <text evidence="1">The sequence shown here is derived from an EMBL/GenBank/DDBJ whole genome shotgun (WGS) entry which is preliminary data.</text>
</comment>
<protein>
    <submittedName>
        <fullName evidence="1">Uncharacterized protein</fullName>
    </submittedName>
</protein>
<dbReference type="AlphaFoldDB" id="A0A017TEN3"/>
<evidence type="ECO:0000313" key="2">
    <source>
        <dbReference type="Proteomes" id="UP000019678"/>
    </source>
</evidence>
<dbReference type="OrthoDB" id="273946at2"/>
<accession>A0A017TEN3</accession>
<dbReference type="Proteomes" id="UP000019678">
    <property type="component" value="Unassembled WGS sequence"/>
</dbReference>
<sequence length="131" mass="15191">MSLRIRLSEPTEQIAEGLMNQKASPTATIKSLKLHPSVFENDDLRDLTPEEMDQVAFDEPEIRLRGYGDEVRHRAPDGKRFTVRDLIAAIEATELKTRHQSEWFEGIDTHHTFFEGIRQQEDGSWKIRWGS</sequence>
<proteinExistence type="predicted"/>
<keyword evidence="2" id="KW-1185">Reference proteome</keyword>
<gene>
    <name evidence="1" type="ORF">CAP_0769</name>
</gene>
<name>A0A017TEN3_9BACT</name>